<dbReference type="Gene3D" id="3.40.50.720">
    <property type="entry name" value="NAD(P)-binding Rossmann-like Domain"/>
    <property type="match status" value="1"/>
</dbReference>
<evidence type="ECO:0000313" key="3">
    <source>
        <dbReference type="Proteomes" id="UP000245369"/>
    </source>
</evidence>
<sequence length="120" mass="13572">MLTMAYIGNGKSTNRYHLPFVRKLADKILVKTIYQRSNSSWPELEGIHYTHDLDDILSDPEISLVAICTPQSAHYELAKTCLEAGKNVLVEKPFTNNLAQARELFEFAKSQGLVVQAYQN</sequence>
<name>A0ABN5LMF8_9STRE</name>
<keyword evidence="3" id="KW-1185">Reference proteome</keyword>
<reference evidence="2 3" key="1">
    <citation type="submission" date="2018-05" db="EMBL/GenBank/DDBJ databases">
        <title>Complete genome sequences of Streptococcus sobrinus.</title>
        <authorList>
            <person name="Sales M."/>
            <person name="Jensen P.A."/>
        </authorList>
    </citation>
    <scope>NUCLEOTIDE SEQUENCE [LARGE SCALE GENOMIC DNA]</scope>
    <source>
        <strain evidence="2 3">SL1</strain>
    </source>
</reference>
<dbReference type="EMBL" id="CP029490">
    <property type="protein sequence ID" value="AWN21591.1"/>
    <property type="molecule type" value="Genomic_DNA"/>
</dbReference>
<dbReference type="PANTHER" id="PTHR43708">
    <property type="entry name" value="CONSERVED EXPRESSED OXIDOREDUCTASE (EUROFUNG)"/>
    <property type="match status" value="1"/>
</dbReference>
<accession>A0ABN5LMF8</accession>
<evidence type="ECO:0000259" key="1">
    <source>
        <dbReference type="Pfam" id="PF01408"/>
    </source>
</evidence>
<evidence type="ECO:0000313" key="2">
    <source>
        <dbReference type="EMBL" id="AWN21591.1"/>
    </source>
</evidence>
<gene>
    <name evidence="2" type="ORF">DK182_09780</name>
</gene>
<protein>
    <recommendedName>
        <fullName evidence="1">Gfo/Idh/MocA-like oxidoreductase N-terminal domain-containing protein</fullName>
    </recommendedName>
</protein>
<dbReference type="Proteomes" id="UP000245369">
    <property type="component" value="Chromosome"/>
</dbReference>
<dbReference type="InterPro" id="IPR051317">
    <property type="entry name" value="Gfo/Idh/MocA_oxidoreduct"/>
</dbReference>
<feature type="domain" description="Gfo/Idh/MocA-like oxidoreductase N-terminal" evidence="1">
    <location>
        <begin position="4"/>
        <end position="117"/>
    </location>
</feature>
<dbReference type="SUPFAM" id="SSF51735">
    <property type="entry name" value="NAD(P)-binding Rossmann-fold domains"/>
    <property type="match status" value="1"/>
</dbReference>
<dbReference type="Pfam" id="PF01408">
    <property type="entry name" value="GFO_IDH_MocA"/>
    <property type="match status" value="1"/>
</dbReference>
<dbReference type="InterPro" id="IPR000683">
    <property type="entry name" value="Gfo/Idh/MocA-like_OxRdtase_N"/>
</dbReference>
<dbReference type="PANTHER" id="PTHR43708:SF7">
    <property type="entry name" value="OXIDOREDUCTASE"/>
    <property type="match status" value="1"/>
</dbReference>
<dbReference type="InterPro" id="IPR036291">
    <property type="entry name" value="NAD(P)-bd_dom_sf"/>
</dbReference>
<organism evidence="2 3">
    <name type="scientific">Streptococcus sobrinus</name>
    <dbReference type="NCBI Taxonomy" id="1310"/>
    <lineage>
        <taxon>Bacteria</taxon>
        <taxon>Bacillati</taxon>
        <taxon>Bacillota</taxon>
        <taxon>Bacilli</taxon>
        <taxon>Lactobacillales</taxon>
        <taxon>Streptococcaceae</taxon>
        <taxon>Streptococcus</taxon>
    </lineage>
</organism>
<proteinExistence type="predicted"/>